<feature type="region of interest" description="Disordered" evidence="1">
    <location>
        <begin position="87"/>
        <end position="118"/>
    </location>
</feature>
<name>A0A814X5N9_9BILA</name>
<sequence>MKHYQRSVWEPKINDTESEKNNNDQKLHDWINSSDNSGRPYCSKPFLLGMATAALLVSVAFATILALYFVKSDSCTISTMTSTVSSSITTPLTSTSSTTTSSTTSTTTTSTTTTTTSTTTSATTTAAFNINLITNGDAETGSCQGSSGITSPVGWDYNGPITQVIYSDPAFVGMASSDPGPSDRGQCYFYGQVSASTSMWQTINLINEVSPLLIDSQTVKFNLSAWIGGCTTQDDTTIVSLTFNDANNTMAGNITSIGPVYAVDRSNITSLIFQQANDFVPIGARSMTVFVTIIRSYGTTNQGSVDDIALFLYQ</sequence>
<feature type="compositionally biased region" description="Basic and acidic residues" evidence="1">
    <location>
        <begin position="12"/>
        <end position="26"/>
    </location>
</feature>
<keyword evidence="2" id="KW-0812">Transmembrane</keyword>
<organism evidence="3 4">
    <name type="scientific">Adineta steineri</name>
    <dbReference type="NCBI Taxonomy" id="433720"/>
    <lineage>
        <taxon>Eukaryota</taxon>
        <taxon>Metazoa</taxon>
        <taxon>Spiralia</taxon>
        <taxon>Gnathifera</taxon>
        <taxon>Rotifera</taxon>
        <taxon>Eurotatoria</taxon>
        <taxon>Bdelloidea</taxon>
        <taxon>Adinetida</taxon>
        <taxon>Adinetidae</taxon>
        <taxon>Adineta</taxon>
    </lineage>
</organism>
<dbReference type="OrthoDB" id="10011701at2759"/>
<feature type="transmembrane region" description="Helical" evidence="2">
    <location>
        <begin position="46"/>
        <end position="70"/>
    </location>
</feature>
<dbReference type="Proteomes" id="UP000663891">
    <property type="component" value="Unassembled WGS sequence"/>
</dbReference>
<evidence type="ECO:0000256" key="1">
    <source>
        <dbReference type="SAM" id="MobiDB-lite"/>
    </source>
</evidence>
<proteinExistence type="predicted"/>
<dbReference type="AlphaFoldDB" id="A0A814X5N9"/>
<keyword evidence="2" id="KW-0472">Membrane</keyword>
<evidence type="ECO:0000256" key="2">
    <source>
        <dbReference type="SAM" id="Phobius"/>
    </source>
</evidence>
<evidence type="ECO:0000313" key="3">
    <source>
        <dbReference type="EMBL" id="CAF1211335.1"/>
    </source>
</evidence>
<accession>A0A814X5N9</accession>
<reference evidence="3" key="1">
    <citation type="submission" date="2021-02" db="EMBL/GenBank/DDBJ databases">
        <authorList>
            <person name="Nowell W R."/>
        </authorList>
    </citation>
    <scope>NUCLEOTIDE SEQUENCE</scope>
</reference>
<gene>
    <name evidence="3" type="ORF">VCS650_LOCUS26200</name>
</gene>
<dbReference type="EMBL" id="CAJNON010000347">
    <property type="protein sequence ID" value="CAF1211335.1"/>
    <property type="molecule type" value="Genomic_DNA"/>
</dbReference>
<comment type="caution">
    <text evidence="3">The sequence shown here is derived from an EMBL/GenBank/DDBJ whole genome shotgun (WGS) entry which is preliminary data.</text>
</comment>
<keyword evidence="2" id="KW-1133">Transmembrane helix</keyword>
<feature type="region of interest" description="Disordered" evidence="1">
    <location>
        <begin position="1"/>
        <end position="26"/>
    </location>
</feature>
<protein>
    <submittedName>
        <fullName evidence="3">Uncharacterized protein</fullName>
    </submittedName>
</protein>
<evidence type="ECO:0000313" key="4">
    <source>
        <dbReference type="Proteomes" id="UP000663891"/>
    </source>
</evidence>